<dbReference type="AlphaFoldDB" id="A0A1B0BWP3"/>
<reference evidence="2" key="1">
    <citation type="submission" date="2015-01" db="EMBL/GenBank/DDBJ databases">
        <authorList>
            <person name="Aksoy S."/>
            <person name="Warren W."/>
            <person name="Wilson R.K."/>
        </authorList>
    </citation>
    <scope>NUCLEOTIDE SEQUENCE [LARGE SCALE GENOMIC DNA]</scope>
    <source>
        <strain evidence="2">IAEA</strain>
    </source>
</reference>
<evidence type="ECO:0000313" key="1">
    <source>
        <dbReference type="EnsemblMetazoa" id="GPPI042848-PA"/>
    </source>
</evidence>
<proteinExistence type="predicted"/>
<keyword evidence="2" id="KW-1185">Reference proteome</keyword>
<organism evidence="1 2">
    <name type="scientific">Glossina palpalis gambiensis</name>
    <dbReference type="NCBI Taxonomy" id="67801"/>
    <lineage>
        <taxon>Eukaryota</taxon>
        <taxon>Metazoa</taxon>
        <taxon>Ecdysozoa</taxon>
        <taxon>Arthropoda</taxon>
        <taxon>Hexapoda</taxon>
        <taxon>Insecta</taxon>
        <taxon>Pterygota</taxon>
        <taxon>Neoptera</taxon>
        <taxon>Endopterygota</taxon>
        <taxon>Diptera</taxon>
        <taxon>Brachycera</taxon>
        <taxon>Muscomorpha</taxon>
        <taxon>Hippoboscoidea</taxon>
        <taxon>Glossinidae</taxon>
        <taxon>Glossina</taxon>
    </lineage>
</organism>
<protein>
    <submittedName>
        <fullName evidence="1">Uncharacterized protein</fullName>
    </submittedName>
</protein>
<reference evidence="1" key="2">
    <citation type="submission" date="2020-05" db="UniProtKB">
        <authorList>
            <consortium name="EnsemblMetazoa"/>
        </authorList>
    </citation>
    <scope>IDENTIFICATION</scope>
    <source>
        <strain evidence="1">IAEA</strain>
    </source>
</reference>
<accession>A0A1B0BWP3</accession>
<dbReference type="EMBL" id="JXJN01021910">
    <property type="status" value="NOT_ANNOTATED_CDS"/>
    <property type="molecule type" value="Genomic_DNA"/>
</dbReference>
<evidence type="ECO:0000313" key="2">
    <source>
        <dbReference type="Proteomes" id="UP000092460"/>
    </source>
</evidence>
<sequence>MKNNGKITKFKIFSKDLPKVGFTTNDGTMTSIQMVLSALTTSALLISRLQRHRSSETLVCLILAGELQSKHLIGSFDVPEPLKRAYVTASLKEK</sequence>
<name>A0A1B0BWP3_9MUSC</name>
<dbReference type="EnsemblMetazoa" id="GPPI042848-RA">
    <property type="protein sequence ID" value="GPPI042848-PA"/>
    <property type="gene ID" value="GPPI042848"/>
</dbReference>
<dbReference type="VEuPathDB" id="VectorBase:GPPI042848"/>
<dbReference type="Proteomes" id="UP000092460">
    <property type="component" value="Unassembled WGS sequence"/>
</dbReference>